<dbReference type="InterPro" id="IPR036365">
    <property type="entry name" value="PGBD-like_sf"/>
</dbReference>
<dbReference type="Gene3D" id="1.10.101.10">
    <property type="entry name" value="PGBD-like superfamily/PGBD"/>
    <property type="match status" value="2"/>
</dbReference>
<keyword evidence="3" id="KW-1185">Reference proteome</keyword>
<dbReference type="InterPro" id="IPR036366">
    <property type="entry name" value="PGBDSf"/>
</dbReference>
<dbReference type="Proteomes" id="UP000325292">
    <property type="component" value="Chromosome"/>
</dbReference>
<evidence type="ECO:0000259" key="1">
    <source>
        <dbReference type="Pfam" id="PF01471"/>
    </source>
</evidence>
<evidence type="ECO:0000313" key="2">
    <source>
        <dbReference type="EMBL" id="AUW93322.1"/>
    </source>
</evidence>
<gene>
    <name evidence="2" type="ORF">BXT84_04605</name>
</gene>
<dbReference type="Pfam" id="PF01471">
    <property type="entry name" value="PG_binding_1"/>
    <property type="match status" value="2"/>
</dbReference>
<evidence type="ECO:0000313" key="3">
    <source>
        <dbReference type="Proteomes" id="UP000325292"/>
    </source>
</evidence>
<protein>
    <recommendedName>
        <fullName evidence="1">Peptidoglycan binding-like domain-containing protein</fullName>
    </recommendedName>
</protein>
<proteinExistence type="predicted"/>
<dbReference type="EMBL" id="CP019454">
    <property type="protein sequence ID" value="AUW93322.1"/>
    <property type="molecule type" value="Genomic_DNA"/>
</dbReference>
<dbReference type="SUPFAM" id="SSF47090">
    <property type="entry name" value="PGBD-like"/>
    <property type="match status" value="3"/>
</dbReference>
<reference evidence="2 3" key="1">
    <citation type="journal article" date="2019" name="Sci. Rep.">
        <title>Sulfobacillus thermotolerans: new insights into resistance and metabolic capacities of acidophilic chemolithotrophs.</title>
        <authorList>
            <person name="Panyushkina A.E."/>
            <person name="Babenko V.V."/>
            <person name="Nikitina A.S."/>
            <person name="Selezneva O.V."/>
            <person name="Tsaplina I.A."/>
            <person name="Letarova M.A."/>
            <person name="Kostryukova E.S."/>
            <person name="Letarov A.V."/>
        </authorList>
    </citation>
    <scope>NUCLEOTIDE SEQUENCE [LARGE SCALE GENOMIC DNA]</scope>
    <source>
        <strain evidence="2 3">Kr1</strain>
    </source>
</reference>
<feature type="domain" description="Peptidoglycan binding-like" evidence="1">
    <location>
        <begin position="52"/>
        <end position="87"/>
    </location>
</feature>
<dbReference type="InterPro" id="IPR002477">
    <property type="entry name" value="Peptidoglycan-bd-like"/>
</dbReference>
<name>A0ABM6RPH3_9FIRM</name>
<organism evidence="2 3">
    <name type="scientific">Sulfobacillus thermotolerans</name>
    <dbReference type="NCBI Taxonomy" id="338644"/>
    <lineage>
        <taxon>Bacteria</taxon>
        <taxon>Bacillati</taxon>
        <taxon>Bacillota</taxon>
        <taxon>Clostridia</taxon>
        <taxon>Eubacteriales</taxon>
        <taxon>Clostridiales Family XVII. Incertae Sedis</taxon>
        <taxon>Sulfobacillus</taxon>
    </lineage>
</organism>
<sequence>MALFDETFAPYVPFGSRVLSVGALGTDVAVLQAVYNVMIQAMNPPQGALGEPIAITGRFDDMTAVAVANIQEYFGLRVDNVVGPQTYWAYGQGVGPYTPYGGPAYGSRELKDGMCGGDVMILHNRLNCFRYASLIGGASDTFTPRTVEAVAAFKLDAENNGDTGFPPNGIAGFGFYDASWLYAVAGGRSLSLGRKGFDVVFVQVLLQNLGFYGGRITGYFNDEMVVATKHFQEAVHIAADGIIGPVTYFHIGKNNAVAAPSPLSIAWPPALKPQVSVCSAPLMTVTSDLHPYGSASLVINELEGFESLDVVANFVPAPQTFGKRFQRYFFTLTNPVTGNLVVTTPMFLTSAKEPPQDWAGSYSPGVSTIPLGVVTVRAGTVDGVLGPAVLSANLHDCH</sequence>
<feature type="domain" description="Peptidoglycan binding-like" evidence="1">
    <location>
        <begin position="198"/>
        <end position="247"/>
    </location>
</feature>
<accession>A0ABM6RPH3</accession>